<dbReference type="RefSeq" id="WP_127821672.1">
    <property type="nucleotide sequence ID" value="NZ_RWGX02000005.1"/>
</dbReference>
<organism evidence="1">
    <name type="scientific">Flavobacterium columnare</name>
    <dbReference type="NCBI Taxonomy" id="996"/>
    <lineage>
        <taxon>Bacteria</taxon>
        <taxon>Pseudomonadati</taxon>
        <taxon>Bacteroidota</taxon>
        <taxon>Flavobacteriia</taxon>
        <taxon>Flavobacteriales</taxon>
        <taxon>Flavobacteriaceae</taxon>
        <taxon>Flavobacterium</taxon>
    </lineage>
</organism>
<dbReference type="EMBL" id="RWGX01000004">
    <property type="protein sequence ID" value="RVU88720.1"/>
    <property type="molecule type" value="Genomic_DNA"/>
</dbReference>
<accession>A0AA94JNV6</accession>
<proteinExistence type="predicted"/>
<dbReference type="AlphaFoldDB" id="A0AA94JNV6"/>
<evidence type="ECO:0000313" key="1">
    <source>
        <dbReference type="EMBL" id="RVU88720.1"/>
    </source>
</evidence>
<name>A0AA94JNV6_9FLAO</name>
<gene>
    <name evidence="2" type="ORF">EJB19_01345</name>
    <name evidence="1" type="ORF">EJB19_11365</name>
</gene>
<protein>
    <submittedName>
        <fullName evidence="1">Uncharacterized protein</fullName>
    </submittedName>
</protein>
<evidence type="ECO:0000313" key="2">
    <source>
        <dbReference type="EMBL" id="RVU88830.1"/>
    </source>
</evidence>
<sequence length="65" mass="7453">MKKYDMDFIYNVVCPICGSKPTYQVTGIRPDGGITTYTQKSCGHEELKEIINIREGEALQRLRDK</sequence>
<comment type="caution">
    <text evidence="1">The sequence shown here is derived from an EMBL/GenBank/DDBJ whole genome shotgun (WGS) entry which is preliminary data.</text>
</comment>
<dbReference type="EMBL" id="RWGX01000003">
    <property type="protein sequence ID" value="RVU88830.1"/>
    <property type="molecule type" value="Genomic_DNA"/>
</dbReference>
<reference evidence="1" key="1">
    <citation type="submission" date="2018-12" db="EMBL/GenBank/DDBJ databases">
        <title>Draft genome sequence of Flaovobacterium columnare BGFS27 isolated from channel catfish in Alabama.</title>
        <authorList>
            <person name="Cai W."/>
            <person name="Arias C."/>
        </authorList>
    </citation>
    <scope>NUCLEOTIDE SEQUENCE [LARGE SCALE GENOMIC DNA]</scope>
    <source>
        <strain evidence="1">BGFS27</strain>
    </source>
</reference>